<organism evidence="2 3">
    <name type="scientific">Elysia marginata</name>
    <dbReference type="NCBI Taxonomy" id="1093978"/>
    <lineage>
        <taxon>Eukaryota</taxon>
        <taxon>Metazoa</taxon>
        <taxon>Spiralia</taxon>
        <taxon>Lophotrochozoa</taxon>
        <taxon>Mollusca</taxon>
        <taxon>Gastropoda</taxon>
        <taxon>Heterobranchia</taxon>
        <taxon>Euthyneura</taxon>
        <taxon>Panpulmonata</taxon>
        <taxon>Sacoglossa</taxon>
        <taxon>Placobranchoidea</taxon>
        <taxon>Plakobranchidae</taxon>
        <taxon>Elysia</taxon>
    </lineage>
</organism>
<keyword evidence="1" id="KW-0472">Membrane</keyword>
<comment type="caution">
    <text evidence="2">The sequence shown here is derived from an EMBL/GenBank/DDBJ whole genome shotgun (WGS) entry which is preliminary data.</text>
</comment>
<keyword evidence="3" id="KW-1185">Reference proteome</keyword>
<keyword evidence="1" id="KW-1133">Transmembrane helix</keyword>
<protein>
    <submittedName>
        <fullName evidence="2">Uncharacterized protein</fullName>
    </submittedName>
</protein>
<dbReference type="EMBL" id="BMAT01002474">
    <property type="protein sequence ID" value="GFS07626.1"/>
    <property type="molecule type" value="Genomic_DNA"/>
</dbReference>
<accession>A0AAV4IHB0</accession>
<dbReference type="AlphaFoldDB" id="A0AAV4IHB0"/>
<reference evidence="2 3" key="1">
    <citation type="journal article" date="2021" name="Elife">
        <title>Chloroplast acquisition without the gene transfer in kleptoplastic sea slugs, Plakobranchus ocellatus.</title>
        <authorList>
            <person name="Maeda T."/>
            <person name="Takahashi S."/>
            <person name="Yoshida T."/>
            <person name="Shimamura S."/>
            <person name="Takaki Y."/>
            <person name="Nagai Y."/>
            <person name="Toyoda A."/>
            <person name="Suzuki Y."/>
            <person name="Arimoto A."/>
            <person name="Ishii H."/>
            <person name="Satoh N."/>
            <person name="Nishiyama T."/>
            <person name="Hasebe M."/>
            <person name="Maruyama T."/>
            <person name="Minagawa J."/>
            <person name="Obokata J."/>
            <person name="Shigenobu S."/>
        </authorList>
    </citation>
    <scope>NUCLEOTIDE SEQUENCE [LARGE SCALE GENOMIC DNA]</scope>
</reference>
<evidence type="ECO:0000256" key="1">
    <source>
        <dbReference type="SAM" id="Phobius"/>
    </source>
</evidence>
<gene>
    <name evidence="2" type="ORF">ElyMa_001254200</name>
</gene>
<keyword evidence="1" id="KW-0812">Transmembrane</keyword>
<dbReference type="Proteomes" id="UP000762676">
    <property type="component" value="Unassembled WGS sequence"/>
</dbReference>
<feature type="transmembrane region" description="Helical" evidence="1">
    <location>
        <begin position="120"/>
        <end position="148"/>
    </location>
</feature>
<sequence>MAWGKVRVNCVYKEIVTLHDRESNLRPPDLESTLPRCPSTKVQHLQCKPYGKYCTLIIPGRATNAYLKRRHLYTSGLESKVVVVVAIVEVVVVVVAVVVLAVVVVIAVVFIPVVVVVEEVVVAVFVTVVLVAAAAAAAVVVVVVIVVVRL</sequence>
<evidence type="ECO:0000313" key="2">
    <source>
        <dbReference type="EMBL" id="GFS07626.1"/>
    </source>
</evidence>
<proteinExistence type="predicted"/>
<evidence type="ECO:0000313" key="3">
    <source>
        <dbReference type="Proteomes" id="UP000762676"/>
    </source>
</evidence>
<feature type="transmembrane region" description="Helical" evidence="1">
    <location>
        <begin position="81"/>
        <end position="114"/>
    </location>
</feature>
<name>A0AAV4IHB0_9GAST</name>